<proteinExistence type="predicted"/>
<name>A0ABP2B250_9LACO</name>
<evidence type="ECO:0000313" key="2">
    <source>
        <dbReference type="Proteomes" id="UP000199047"/>
    </source>
</evidence>
<organism evidence="1 2">
    <name type="scientific">Leuconostoc inhae</name>
    <dbReference type="NCBI Taxonomy" id="178001"/>
    <lineage>
        <taxon>Bacteria</taxon>
        <taxon>Bacillati</taxon>
        <taxon>Bacillota</taxon>
        <taxon>Bacilli</taxon>
        <taxon>Lactobacillales</taxon>
        <taxon>Lactobacillaceae</taxon>
        <taxon>Leuconostoc</taxon>
    </lineage>
</organism>
<gene>
    <name evidence="1" type="ORF">KSL4_1953</name>
</gene>
<accession>A0ABP2B250</accession>
<protein>
    <submittedName>
        <fullName evidence="1">Uncharacterized protein</fullName>
    </submittedName>
</protein>
<reference evidence="1 2" key="1">
    <citation type="submission" date="2015-12" db="EMBL/GenBank/DDBJ databases">
        <authorList>
            <person name="Andreevskaya M."/>
        </authorList>
    </citation>
    <scope>NUCLEOTIDE SEQUENCE [LARGE SCALE GENOMIC DNA]</scope>
    <source>
        <strain evidence="1 2">KSL4-2</strain>
    </source>
</reference>
<comment type="caution">
    <text evidence="1">The sequence shown here is derived from an EMBL/GenBank/DDBJ whole genome shotgun (WGS) entry which is preliminary data.</text>
</comment>
<sequence>MGVIFLNQKAYHWQVTSSGLSATRNGNRATANTTVKLARGYYYYCGFF</sequence>
<evidence type="ECO:0000313" key="1">
    <source>
        <dbReference type="EMBL" id="CUW04486.1"/>
    </source>
</evidence>
<dbReference type="Proteomes" id="UP000199047">
    <property type="component" value="Unassembled WGS sequence"/>
</dbReference>
<dbReference type="EMBL" id="FBTB01000004">
    <property type="protein sequence ID" value="CUW04486.1"/>
    <property type="molecule type" value="Genomic_DNA"/>
</dbReference>
<keyword evidence="2" id="KW-1185">Reference proteome</keyword>